<dbReference type="EMBL" id="BAAADE010000001">
    <property type="protein sequence ID" value="GAA0594377.1"/>
    <property type="molecule type" value="Genomic_DNA"/>
</dbReference>
<protein>
    <recommendedName>
        <fullName evidence="3">Helix-turn-helix domain-containing protein</fullName>
    </recommendedName>
</protein>
<name>A0ABN1FN98_9HYPH</name>
<evidence type="ECO:0008006" key="3">
    <source>
        <dbReference type="Google" id="ProtNLM"/>
    </source>
</evidence>
<evidence type="ECO:0000313" key="1">
    <source>
        <dbReference type="EMBL" id="GAA0594377.1"/>
    </source>
</evidence>
<sequence>MLKFRAMKVKSKPQGRIQRTVLEALQQHPSLTTSQLARMAYGRDGINENPNILRAIKGLTRRGFSFKKVRLGLVNKEGYVYLWSLE</sequence>
<dbReference type="Proteomes" id="UP001424441">
    <property type="component" value="Unassembled WGS sequence"/>
</dbReference>
<gene>
    <name evidence="1" type="ORF">GCM10008943_06830</name>
</gene>
<keyword evidence="2" id="KW-1185">Reference proteome</keyword>
<reference evidence="1 2" key="1">
    <citation type="journal article" date="2019" name="Int. J. Syst. Evol. Microbiol.">
        <title>The Global Catalogue of Microorganisms (GCM) 10K type strain sequencing project: providing services to taxonomists for standard genome sequencing and annotation.</title>
        <authorList>
            <consortium name="The Broad Institute Genomics Platform"/>
            <consortium name="The Broad Institute Genome Sequencing Center for Infectious Disease"/>
            <person name="Wu L."/>
            <person name="Ma J."/>
        </authorList>
    </citation>
    <scope>NUCLEOTIDE SEQUENCE [LARGE SCALE GENOMIC DNA]</scope>
    <source>
        <strain evidence="1 2">JCM 15115</strain>
    </source>
</reference>
<evidence type="ECO:0000313" key="2">
    <source>
        <dbReference type="Proteomes" id="UP001424441"/>
    </source>
</evidence>
<dbReference type="RefSeq" id="WP_343801388.1">
    <property type="nucleotide sequence ID" value="NZ_BAAADE010000001.1"/>
</dbReference>
<proteinExistence type="predicted"/>
<comment type="caution">
    <text evidence="1">The sequence shown here is derived from an EMBL/GenBank/DDBJ whole genome shotgun (WGS) entry which is preliminary data.</text>
</comment>
<accession>A0ABN1FN98</accession>
<organism evidence="1 2">
    <name type="scientific">Paenochrobactrum glaciei</name>
    <dbReference type="NCBI Taxonomy" id="486407"/>
    <lineage>
        <taxon>Bacteria</taxon>
        <taxon>Pseudomonadati</taxon>
        <taxon>Pseudomonadota</taxon>
        <taxon>Alphaproteobacteria</taxon>
        <taxon>Hyphomicrobiales</taxon>
        <taxon>Brucellaceae</taxon>
        <taxon>Paenochrobactrum</taxon>
    </lineage>
</organism>